<accession>A0A9P8N2N8</accession>
<comment type="caution">
    <text evidence="2">The sequence shown here is derived from an EMBL/GenBank/DDBJ whole genome shotgun (WGS) entry which is preliminary data.</text>
</comment>
<feature type="chain" id="PRO_5040457446" evidence="1">
    <location>
        <begin position="21"/>
        <end position="717"/>
    </location>
</feature>
<proteinExistence type="predicted"/>
<keyword evidence="3" id="KW-1185">Reference proteome</keyword>
<sequence length="717" mass="79358">MKSTLALFLTILSSTSSVQGRSFKNNVPTFEVGPDAKIIGNKIEYNDPDCDPTLECHTTKPCSKPGTAPTLAADKKFFACCLAGQRLLGSPETAFDCCADGHDLVGAPDVGFRCCPTGFKYDGKICKPVCANGKQLVDGKCVCPVGQEEGPDGNCRLQVCQSGLRSGKCYIFFTEKGNILGLQNDGKYYAAPDSMVHRWAKLQLCKDQECTADQAISPSDGVYIRDLHGDIPTGANKGQWINNAANGAHLERTTKFAEAGHFTLTKWPCGRYCLGGVGQGVGAACPAETVSLTFYSQDPQMCFPWDLTEVPCDTKAITNNCIWKSGKEQCCEQDEGDSRPALNQPSAGHKPALKRLWAGVKDRGTAYDIESATLQPSTTPVCRKHECQVLGSYSWQVNGPVKYKIPGSAPVWKQPFQVPFRLPKDSIIPTQDEDSAPVSHYPFEPLFEATGIMSPEFLFDKVDIVVSRNSLRKLIEFCDTGHRQTFRLNLLMVHNTLFIERWEKDVNCLTGQAYGLGYDRNFEREFTKFPEGEENSSGNHRCLRYLLGDLNCVVQFEIDARYDKPKPAETDAETSHVELSLDQLSIADRTKAIPQSAVAEIKTIQGARDRSRDLAQLWFGRVPWLITGHHTAGLFTSIVIADVAPKLDKWERDRQVQLRKLATLLTRFRDAVTGFGGNNCVAIYERNLKAPTIRVCESNLGRRALPDDCIQKFWASE</sequence>
<protein>
    <submittedName>
        <fullName evidence="2">Uncharacterized protein</fullName>
    </submittedName>
</protein>
<dbReference type="EMBL" id="JAIZPD010000002">
    <property type="protein sequence ID" value="KAH0966553.1"/>
    <property type="molecule type" value="Genomic_DNA"/>
</dbReference>
<dbReference type="PANTHER" id="PTHR35179">
    <property type="entry name" value="PROTEIN CBG02620"/>
    <property type="match status" value="1"/>
</dbReference>
<dbReference type="GeneID" id="68351091"/>
<reference evidence="2" key="1">
    <citation type="submission" date="2021-09" db="EMBL/GenBank/DDBJ databases">
        <title>A high-quality genome of the endoparasitic fungus Hirsutella rhossiliensis with a comparison of Hirsutella genomes reveals transposable elements contributing to genome size variation.</title>
        <authorList>
            <person name="Lin R."/>
            <person name="Jiao Y."/>
            <person name="Sun X."/>
            <person name="Ling J."/>
            <person name="Xie B."/>
            <person name="Cheng X."/>
        </authorList>
    </citation>
    <scope>NUCLEOTIDE SEQUENCE</scope>
    <source>
        <strain evidence="2">HR02</strain>
    </source>
</reference>
<dbReference type="AlphaFoldDB" id="A0A9P8N2N8"/>
<organism evidence="2 3">
    <name type="scientific">Hirsutella rhossiliensis</name>
    <dbReference type="NCBI Taxonomy" id="111463"/>
    <lineage>
        <taxon>Eukaryota</taxon>
        <taxon>Fungi</taxon>
        <taxon>Dikarya</taxon>
        <taxon>Ascomycota</taxon>
        <taxon>Pezizomycotina</taxon>
        <taxon>Sordariomycetes</taxon>
        <taxon>Hypocreomycetidae</taxon>
        <taxon>Hypocreales</taxon>
        <taxon>Ophiocordycipitaceae</taxon>
        <taxon>Hirsutella</taxon>
    </lineage>
</organism>
<evidence type="ECO:0000313" key="2">
    <source>
        <dbReference type="EMBL" id="KAH0966553.1"/>
    </source>
</evidence>
<name>A0A9P8N2N8_9HYPO</name>
<dbReference type="PANTHER" id="PTHR35179:SF2">
    <property type="entry name" value="START DOMAIN-CONTAINING PROTEIN"/>
    <property type="match status" value="1"/>
</dbReference>
<dbReference type="RefSeq" id="XP_044724066.1">
    <property type="nucleotide sequence ID" value="XM_044860433.1"/>
</dbReference>
<keyword evidence="1" id="KW-0732">Signal</keyword>
<feature type="signal peptide" evidence="1">
    <location>
        <begin position="1"/>
        <end position="20"/>
    </location>
</feature>
<evidence type="ECO:0000313" key="3">
    <source>
        <dbReference type="Proteomes" id="UP000824596"/>
    </source>
</evidence>
<dbReference type="OrthoDB" id="4662630at2759"/>
<gene>
    <name evidence="2" type="ORF">HRG_01962</name>
</gene>
<dbReference type="Proteomes" id="UP000824596">
    <property type="component" value="Unassembled WGS sequence"/>
</dbReference>
<evidence type="ECO:0000256" key="1">
    <source>
        <dbReference type="SAM" id="SignalP"/>
    </source>
</evidence>